<proteinExistence type="predicted"/>
<sequence>MKQLLRLPSNTPDTYLGLILKNYQIKIRYFLIATLQKIQERGFDMQDQTQTELQDHIKQQKKLSTSIQIYLDLMSKSQSQADLQSSPQGSSSSPHRSIYDQIPQLLIVVETAEY</sequence>
<feature type="compositionally biased region" description="Low complexity" evidence="1">
    <location>
        <begin position="84"/>
        <end position="94"/>
    </location>
</feature>
<accession>A0A8S1R834</accession>
<dbReference type="Proteomes" id="UP000692954">
    <property type="component" value="Unassembled WGS sequence"/>
</dbReference>
<dbReference type="EMBL" id="CAJJDN010000144">
    <property type="protein sequence ID" value="CAD8123292.1"/>
    <property type="molecule type" value="Genomic_DNA"/>
</dbReference>
<evidence type="ECO:0000313" key="2">
    <source>
        <dbReference type="EMBL" id="CAD8123292.1"/>
    </source>
</evidence>
<reference evidence="2" key="1">
    <citation type="submission" date="2021-01" db="EMBL/GenBank/DDBJ databases">
        <authorList>
            <consortium name="Genoscope - CEA"/>
            <person name="William W."/>
        </authorList>
    </citation>
    <scope>NUCLEOTIDE SEQUENCE</scope>
</reference>
<evidence type="ECO:0000256" key="1">
    <source>
        <dbReference type="SAM" id="MobiDB-lite"/>
    </source>
</evidence>
<dbReference type="AlphaFoldDB" id="A0A8S1R834"/>
<feature type="region of interest" description="Disordered" evidence="1">
    <location>
        <begin position="78"/>
        <end position="97"/>
    </location>
</feature>
<evidence type="ECO:0000313" key="3">
    <source>
        <dbReference type="Proteomes" id="UP000692954"/>
    </source>
</evidence>
<keyword evidence="3" id="KW-1185">Reference proteome</keyword>
<comment type="caution">
    <text evidence="2">The sequence shown here is derived from an EMBL/GenBank/DDBJ whole genome shotgun (WGS) entry which is preliminary data.</text>
</comment>
<name>A0A8S1R834_9CILI</name>
<protein>
    <submittedName>
        <fullName evidence="2">Uncharacterized protein</fullName>
    </submittedName>
</protein>
<gene>
    <name evidence="2" type="ORF">PSON_ATCC_30995.1.T1440002</name>
</gene>
<organism evidence="2 3">
    <name type="scientific">Paramecium sonneborni</name>
    <dbReference type="NCBI Taxonomy" id="65129"/>
    <lineage>
        <taxon>Eukaryota</taxon>
        <taxon>Sar</taxon>
        <taxon>Alveolata</taxon>
        <taxon>Ciliophora</taxon>
        <taxon>Intramacronucleata</taxon>
        <taxon>Oligohymenophorea</taxon>
        <taxon>Peniculida</taxon>
        <taxon>Parameciidae</taxon>
        <taxon>Paramecium</taxon>
    </lineage>
</organism>